<keyword evidence="3 6" id="KW-0812">Transmembrane</keyword>
<organism evidence="7 8">
    <name type="scientific">Quillaja saponaria</name>
    <name type="common">Soap bark tree</name>
    <dbReference type="NCBI Taxonomy" id="32244"/>
    <lineage>
        <taxon>Eukaryota</taxon>
        <taxon>Viridiplantae</taxon>
        <taxon>Streptophyta</taxon>
        <taxon>Embryophyta</taxon>
        <taxon>Tracheophyta</taxon>
        <taxon>Spermatophyta</taxon>
        <taxon>Magnoliopsida</taxon>
        <taxon>eudicotyledons</taxon>
        <taxon>Gunneridae</taxon>
        <taxon>Pentapetalae</taxon>
        <taxon>rosids</taxon>
        <taxon>fabids</taxon>
        <taxon>Fabales</taxon>
        <taxon>Quillajaceae</taxon>
        <taxon>Quillaja</taxon>
    </lineage>
</organism>
<protein>
    <submittedName>
        <fullName evidence="7">Family of Uncharacterized protein function</fullName>
    </submittedName>
</protein>
<dbReference type="AlphaFoldDB" id="A0AAD7VLH1"/>
<dbReference type="EMBL" id="JARAOO010000002">
    <property type="protein sequence ID" value="KAJ7979809.1"/>
    <property type="molecule type" value="Genomic_DNA"/>
</dbReference>
<dbReference type="KEGG" id="qsa:O6P43_003166"/>
<feature type="transmembrane region" description="Helical" evidence="6">
    <location>
        <begin position="51"/>
        <end position="72"/>
    </location>
</feature>
<feature type="transmembrane region" description="Helical" evidence="6">
    <location>
        <begin position="168"/>
        <end position="186"/>
    </location>
</feature>
<evidence type="ECO:0000256" key="3">
    <source>
        <dbReference type="ARBA" id="ARBA00022692"/>
    </source>
</evidence>
<dbReference type="Proteomes" id="UP001163823">
    <property type="component" value="Chromosome 2"/>
</dbReference>
<dbReference type="PANTHER" id="PTHR47830:SF2">
    <property type="entry name" value="PROTEIN, PUTATIVE-RELATED"/>
    <property type="match status" value="1"/>
</dbReference>
<feature type="transmembrane region" description="Helical" evidence="6">
    <location>
        <begin position="229"/>
        <end position="253"/>
    </location>
</feature>
<sequence>MASFATHFSASLFLFPVGIRRLLCSSSHYLKNSSLYRSKTWYLSEPRWKNLDLYILIIALPIASFSEFFFFLTFSGHPTYRFTFFQQSFAVFVFWVLIILITFRENFETSLINESFVYIFAGISFLIEFSVIGKGITGLGGVVYELLGGLTLVCAGSCLYLSIRPTAFFADYFLSSGLIFKGTWLLQAGLSLYTDIFAVKGCQKISVLPSQQNADVRCDLDVDNLRGVALINFLFSVHAIVVLILSIGLFFLLSSNRNFRFGEGRGPLLAELESQTVLMRAAPSELEME</sequence>
<dbReference type="GO" id="GO:0016020">
    <property type="term" value="C:membrane"/>
    <property type="evidence" value="ECO:0007669"/>
    <property type="project" value="UniProtKB-SubCell"/>
</dbReference>
<comment type="similarity">
    <text evidence="2">Belongs to the TMEM45 family.</text>
</comment>
<dbReference type="PANTHER" id="PTHR47830">
    <property type="entry name" value="OS11G0534100 PROTEIN"/>
    <property type="match status" value="1"/>
</dbReference>
<evidence type="ECO:0000256" key="4">
    <source>
        <dbReference type="ARBA" id="ARBA00022989"/>
    </source>
</evidence>
<accession>A0AAD7VLH1</accession>
<evidence type="ECO:0000313" key="7">
    <source>
        <dbReference type="EMBL" id="KAJ7979809.1"/>
    </source>
</evidence>
<comment type="subcellular location">
    <subcellularLocation>
        <location evidence="1">Membrane</location>
        <topology evidence="1">Multi-pass membrane protein</topology>
    </subcellularLocation>
</comment>
<keyword evidence="4 6" id="KW-1133">Transmembrane helix</keyword>
<evidence type="ECO:0000313" key="8">
    <source>
        <dbReference type="Proteomes" id="UP001163823"/>
    </source>
</evidence>
<keyword evidence="8" id="KW-1185">Reference proteome</keyword>
<name>A0AAD7VLH1_QUISA</name>
<evidence type="ECO:0000256" key="6">
    <source>
        <dbReference type="SAM" id="Phobius"/>
    </source>
</evidence>
<evidence type="ECO:0000256" key="2">
    <source>
        <dbReference type="ARBA" id="ARBA00006948"/>
    </source>
</evidence>
<gene>
    <name evidence="7" type="ORF">O6P43_003166</name>
</gene>
<evidence type="ECO:0000256" key="1">
    <source>
        <dbReference type="ARBA" id="ARBA00004141"/>
    </source>
</evidence>
<evidence type="ECO:0000256" key="5">
    <source>
        <dbReference type="ARBA" id="ARBA00023136"/>
    </source>
</evidence>
<dbReference type="InterPro" id="IPR006904">
    <property type="entry name" value="DUF716"/>
</dbReference>
<dbReference type="Pfam" id="PF04819">
    <property type="entry name" value="DUF716"/>
    <property type="match status" value="1"/>
</dbReference>
<feature type="transmembrane region" description="Helical" evidence="6">
    <location>
        <begin position="84"/>
        <end position="103"/>
    </location>
</feature>
<comment type="caution">
    <text evidence="7">The sequence shown here is derived from an EMBL/GenBank/DDBJ whole genome shotgun (WGS) entry which is preliminary data.</text>
</comment>
<reference evidence="7" key="1">
    <citation type="journal article" date="2023" name="Science">
        <title>Elucidation of the pathway for biosynthesis of saponin adjuvants from the soapbark tree.</title>
        <authorList>
            <person name="Reed J."/>
            <person name="Orme A."/>
            <person name="El-Demerdash A."/>
            <person name="Owen C."/>
            <person name="Martin L.B.B."/>
            <person name="Misra R.C."/>
            <person name="Kikuchi S."/>
            <person name="Rejzek M."/>
            <person name="Martin A.C."/>
            <person name="Harkess A."/>
            <person name="Leebens-Mack J."/>
            <person name="Louveau T."/>
            <person name="Stephenson M.J."/>
            <person name="Osbourn A."/>
        </authorList>
    </citation>
    <scope>NUCLEOTIDE SEQUENCE</scope>
    <source>
        <strain evidence="7">S10</strain>
    </source>
</reference>
<proteinExistence type="inferred from homology"/>
<feature type="transmembrane region" description="Helical" evidence="6">
    <location>
        <begin position="115"/>
        <end position="136"/>
    </location>
</feature>
<feature type="transmembrane region" description="Helical" evidence="6">
    <location>
        <begin position="142"/>
        <end position="161"/>
    </location>
</feature>
<keyword evidence="5 6" id="KW-0472">Membrane</keyword>